<dbReference type="InterPro" id="IPR050204">
    <property type="entry name" value="AraC_XylS_family_regulators"/>
</dbReference>
<evidence type="ECO:0000256" key="3">
    <source>
        <dbReference type="ARBA" id="ARBA00023163"/>
    </source>
</evidence>
<feature type="domain" description="HTH araC/xylS-type" evidence="4">
    <location>
        <begin position="1"/>
        <end position="82"/>
    </location>
</feature>
<comment type="caution">
    <text evidence="5">The sequence shown here is derived from an EMBL/GenBank/DDBJ whole genome shotgun (WGS) entry which is preliminary data.</text>
</comment>
<dbReference type="SMART" id="SM00342">
    <property type="entry name" value="HTH_ARAC"/>
    <property type="match status" value="1"/>
</dbReference>
<dbReference type="EMBL" id="BMQL01000018">
    <property type="protein sequence ID" value="GGR15643.1"/>
    <property type="molecule type" value="Genomic_DNA"/>
</dbReference>
<keyword evidence="1" id="KW-0805">Transcription regulation</keyword>
<protein>
    <recommendedName>
        <fullName evidence="4">HTH araC/xylS-type domain-containing protein</fullName>
    </recommendedName>
</protein>
<evidence type="ECO:0000313" key="6">
    <source>
        <dbReference type="Proteomes" id="UP000603865"/>
    </source>
</evidence>
<keyword evidence="6" id="KW-1185">Reference proteome</keyword>
<evidence type="ECO:0000256" key="1">
    <source>
        <dbReference type="ARBA" id="ARBA00023015"/>
    </source>
</evidence>
<accession>A0A918CBB0</accession>
<dbReference type="PANTHER" id="PTHR46796">
    <property type="entry name" value="HTH-TYPE TRANSCRIPTIONAL ACTIVATOR RHAS-RELATED"/>
    <property type="match status" value="1"/>
</dbReference>
<dbReference type="InterPro" id="IPR018062">
    <property type="entry name" value="HTH_AraC-typ_CS"/>
</dbReference>
<dbReference type="InterPro" id="IPR009057">
    <property type="entry name" value="Homeodomain-like_sf"/>
</dbReference>
<proteinExistence type="predicted"/>
<gene>
    <name evidence="5" type="ORF">GCM10008957_30480</name>
</gene>
<sequence>MLEDLTGRSERWLERQCRAQLGCTFQSLQRLLRIERTLLTLHAHPQPDFATIAYALGFADQAHLSREVRRFTGCTPTHLWQQLHTLPENFKTPSTASAKLMP</sequence>
<dbReference type="Proteomes" id="UP000603865">
    <property type="component" value="Unassembled WGS sequence"/>
</dbReference>
<reference evidence="5" key="2">
    <citation type="submission" date="2020-09" db="EMBL/GenBank/DDBJ databases">
        <authorList>
            <person name="Sun Q."/>
            <person name="Ohkuma M."/>
        </authorList>
    </citation>
    <scope>NUCLEOTIDE SEQUENCE</scope>
    <source>
        <strain evidence="5">JCM 31311</strain>
    </source>
</reference>
<dbReference type="PANTHER" id="PTHR46796:SF15">
    <property type="entry name" value="BLL1074 PROTEIN"/>
    <property type="match status" value="1"/>
</dbReference>
<evidence type="ECO:0000259" key="4">
    <source>
        <dbReference type="PROSITE" id="PS01124"/>
    </source>
</evidence>
<dbReference type="AlphaFoldDB" id="A0A918CBB0"/>
<dbReference type="PROSITE" id="PS01124">
    <property type="entry name" value="HTH_ARAC_FAMILY_2"/>
    <property type="match status" value="1"/>
</dbReference>
<dbReference type="Gene3D" id="1.10.10.60">
    <property type="entry name" value="Homeodomain-like"/>
    <property type="match status" value="1"/>
</dbReference>
<dbReference type="PROSITE" id="PS00041">
    <property type="entry name" value="HTH_ARAC_FAMILY_1"/>
    <property type="match status" value="1"/>
</dbReference>
<keyword evidence="3" id="KW-0804">Transcription</keyword>
<reference evidence="5" key="1">
    <citation type="journal article" date="2014" name="Int. J. Syst. Evol. Microbiol.">
        <title>Complete genome sequence of Corynebacterium casei LMG S-19264T (=DSM 44701T), isolated from a smear-ripened cheese.</title>
        <authorList>
            <consortium name="US DOE Joint Genome Institute (JGI-PGF)"/>
            <person name="Walter F."/>
            <person name="Albersmeier A."/>
            <person name="Kalinowski J."/>
            <person name="Ruckert C."/>
        </authorList>
    </citation>
    <scope>NUCLEOTIDE SEQUENCE</scope>
    <source>
        <strain evidence="5">JCM 31311</strain>
    </source>
</reference>
<dbReference type="Pfam" id="PF12833">
    <property type="entry name" value="HTH_18"/>
    <property type="match status" value="1"/>
</dbReference>
<dbReference type="SUPFAM" id="SSF46689">
    <property type="entry name" value="Homeodomain-like"/>
    <property type="match status" value="1"/>
</dbReference>
<dbReference type="InterPro" id="IPR018060">
    <property type="entry name" value="HTH_AraC"/>
</dbReference>
<keyword evidence="2" id="KW-0238">DNA-binding</keyword>
<dbReference type="GO" id="GO:0043565">
    <property type="term" value="F:sequence-specific DNA binding"/>
    <property type="evidence" value="ECO:0007669"/>
    <property type="project" value="InterPro"/>
</dbReference>
<organism evidence="5 6">
    <name type="scientific">Deinococcus ruber</name>
    <dbReference type="NCBI Taxonomy" id="1848197"/>
    <lineage>
        <taxon>Bacteria</taxon>
        <taxon>Thermotogati</taxon>
        <taxon>Deinococcota</taxon>
        <taxon>Deinococci</taxon>
        <taxon>Deinococcales</taxon>
        <taxon>Deinococcaceae</taxon>
        <taxon>Deinococcus</taxon>
    </lineage>
</organism>
<evidence type="ECO:0000256" key="2">
    <source>
        <dbReference type="ARBA" id="ARBA00023125"/>
    </source>
</evidence>
<name>A0A918CBB0_9DEIO</name>
<evidence type="ECO:0000313" key="5">
    <source>
        <dbReference type="EMBL" id="GGR15643.1"/>
    </source>
</evidence>
<dbReference type="GO" id="GO:0003700">
    <property type="term" value="F:DNA-binding transcription factor activity"/>
    <property type="evidence" value="ECO:0007669"/>
    <property type="project" value="InterPro"/>
</dbReference>